<dbReference type="Proteomes" id="UP000836841">
    <property type="component" value="Chromosome 5"/>
</dbReference>
<dbReference type="EMBL" id="OU466861">
    <property type="protein sequence ID" value="CAH2062934.1"/>
    <property type="molecule type" value="Genomic_DNA"/>
</dbReference>
<keyword evidence="3" id="KW-1185">Reference proteome</keyword>
<sequence>AILKRYVVGGSDTGNLEKFMAYIVPSLDELSKDMHDVNEDISYTWVGGDDANDRGTYLVSFDDGTASYLKSNTRSMCGTFYFSCQFLWALDVGLYKFQGWCFELQDEKVRGRRRKHEPKQDTNQYSDRNEDDYSE</sequence>
<protein>
    <submittedName>
        <fullName evidence="2">Uncharacterized protein</fullName>
    </submittedName>
</protein>
<reference evidence="2 3" key="1">
    <citation type="submission" date="2022-03" db="EMBL/GenBank/DDBJ databases">
        <authorList>
            <person name="Nunn A."/>
            <person name="Chopra R."/>
            <person name="Nunn A."/>
            <person name="Contreras Garrido A."/>
        </authorList>
    </citation>
    <scope>NUCLEOTIDE SEQUENCE [LARGE SCALE GENOMIC DNA]</scope>
</reference>
<dbReference type="AlphaFoldDB" id="A0AAU9SBQ9"/>
<organism evidence="2 3">
    <name type="scientific">Thlaspi arvense</name>
    <name type="common">Field penny-cress</name>
    <dbReference type="NCBI Taxonomy" id="13288"/>
    <lineage>
        <taxon>Eukaryota</taxon>
        <taxon>Viridiplantae</taxon>
        <taxon>Streptophyta</taxon>
        <taxon>Embryophyta</taxon>
        <taxon>Tracheophyta</taxon>
        <taxon>Spermatophyta</taxon>
        <taxon>Magnoliopsida</taxon>
        <taxon>eudicotyledons</taxon>
        <taxon>Gunneridae</taxon>
        <taxon>Pentapetalae</taxon>
        <taxon>rosids</taxon>
        <taxon>malvids</taxon>
        <taxon>Brassicales</taxon>
        <taxon>Brassicaceae</taxon>
        <taxon>Thlaspideae</taxon>
        <taxon>Thlaspi</taxon>
    </lineage>
</organism>
<proteinExistence type="predicted"/>
<gene>
    <name evidence="2" type="ORF">TAV2_LOCUS16795</name>
</gene>
<feature type="non-terminal residue" evidence="2">
    <location>
        <position position="135"/>
    </location>
</feature>
<name>A0AAU9SBQ9_THLAR</name>
<evidence type="ECO:0000313" key="2">
    <source>
        <dbReference type="EMBL" id="CAH2062934.1"/>
    </source>
</evidence>
<accession>A0AAU9SBQ9</accession>
<evidence type="ECO:0000256" key="1">
    <source>
        <dbReference type="SAM" id="MobiDB-lite"/>
    </source>
</evidence>
<feature type="region of interest" description="Disordered" evidence="1">
    <location>
        <begin position="109"/>
        <end position="135"/>
    </location>
</feature>
<evidence type="ECO:0000313" key="3">
    <source>
        <dbReference type="Proteomes" id="UP000836841"/>
    </source>
</evidence>